<dbReference type="Gramene" id="Solyc02g068795.1.1">
    <property type="protein sequence ID" value="Solyc02g068795.1.1"/>
    <property type="gene ID" value="Solyc02g068795.1"/>
</dbReference>
<dbReference type="AlphaFoldDB" id="A0A3Q7F2W7"/>
<reference evidence="1" key="1">
    <citation type="journal article" date="2012" name="Nature">
        <title>The tomato genome sequence provides insights into fleshy fruit evolution.</title>
        <authorList>
            <consortium name="Tomato Genome Consortium"/>
        </authorList>
    </citation>
    <scope>NUCLEOTIDE SEQUENCE [LARGE SCALE GENOMIC DNA]</scope>
    <source>
        <strain evidence="1">cv. Heinz 1706</strain>
    </source>
</reference>
<reference evidence="1" key="2">
    <citation type="submission" date="2019-01" db="UniProtKB">
        <authorList>
            <consortium name="EnsemblPlants"/>
        </authorList>
    </citation>
    <scope>IDENTIFICATION</scope>
    <source>
        <strain evidence="1">cv. Heinz 1706</strain>
    </source>
</reference>
<dbReference type="PaxDb" id="4081-Solyc02g068800.1.1"/>
<protein>
    <submittedName>
        <fullName evidence="1">Uncharacterized protein</fullName>
    </submittedName>
</protein>
<name>A0A3Q7F2W7_SOLLC</name>
<dbReference type="EnsemblPlants" id="Solyc02g068795.1.1">
    <property type="protein sequence ID" value="Solyc02g068795.1.1"/>
    <property type="gene ID" value="Solyc02g068795.1"/>
</dbReference>
<dbReference type="InParanoid" id="A0A3Q7F2W7"/>
<evidence type="ECO:0000313" key="2">
    <source>
        <dbReference type="Proteomes" id="UP000004994"/>
    </source>
</evidence>
<accession>A0A3Q7F2W7</accession>
<evidence type="ECO:0000313" key="1">
    <source>
        <dbReference type="EnsemblPlants" id="Solyc02g068795.1.1"/>
    </source>
</evidence>
<proteinExistence type="predicted"/>
<organism evidence="1">
    <name type="scientific">Solanum lycopersicum</name>
    <name type="common">Tomato</name>
    <name type="synonym">Lycopersicon esculentum</name>
    <dbReference type="NCBI Taxonomy" id="4081"/>
    <lineage>
        <taxon>Eukaryota</taxon>
        <taxon>Viridiplantae</taxon>
        <taxon>Streptophyta</taxon>
        <taxon>Embryophyta</taxon>
        <taxon>Tracheophyta</taxon>
        <taxon>Spermatophyta</taxon>
        <taxon>Magnoliopsida</taxon>
        <taxon>eudicotyledons</taxon>
        <taxon>Gunneridae</taxon>
        <taxon>Pentapetalae</taxon>
        <taxon>asterids</taxon>
        <taxon>lamiids</taxon>
        <taxon>Solanales</taxon>
        <taxon>Solanaceae</taxon>
        <taxon>Solanoideae</taxon>
        <taxon>Solaneae</taxon>
        <taxon>Solanum</taxon>
        <taxon>Solanum subgen. Lycopersicon</taxon>
    </lineage>
</organism>
<sequence length="220" mass="23463">MVKILVARTKQEGAGCQANDERQTLHHFCHVSIVIYTQNHVHAEKIKIDGIKQDPWFNPFPFIVKGRGRPRGTTVLRGCWGGGLGARRCLEAAGVAASGHDGASRLLGWRPRGTTVPRGWWGGGLGARRCLEAARGGGLGARRCLEAARGGGLGARRCREAARGGGLGARRCREAARGAASGHDGASRLLGGGLGARRLLQKIQYPKLKRNLKPSDNPTK</sequence>
<keyword evidence="2" id="KW-1185">Reference proteome</keyword>
<dbReference type="Proteomes" id="UP000004994">
    <property type="component" value="Chromosome 2"/>
</dbReference>